<dbReference type="InterPro" id="IPR008538">
    <property type="entry name" value="Uma2"/>
</dbReference>
<dbReference type="AlphaFoldDB" id="A0A2W4XWI0"/>
<sequence length="188" mass="21142">MLDTRTQSITLEQFLRQPETKPASEFINGIVTQKIMPQGEHSSIQGELTSTVNGLFKKARIAWAFPELRCTFGDRSIVVDIAVFTWEHIPTNPDGTIANTFNQPPDWVIEILSPNQSVNRVVVNILYCLDRGSQMGWLIDPAERLVIIYQPHQQPIAIAIPDQMLIVPSFANALQLSLSQLFDCLKVN</sequence>
<dbReference type="SUPFAM" id="SSF52980">
    <property type="entry name" value="Restriction endonuclease-like"/>
    <property type="match status" value="1"/>
</dbReference>
<protein>
    <recommendedName>
        <fullName evidence="1">Putative restriction endonuclease domain-containing protein</fullName>
    </recommendedName>
</protein>
<evidence type="ECO:0000259" key="1">
    <source>
        <dbReference type="Pfam" id="PF05685"/>
    </source>
</evidence>
<accession>A0A2W4XWI0</accession>
<dbReference type="InterPro" id="IPR011335">
    <property type="entry name" value="Restrct_endonuc-II-like"/>
</dbReference>
<comment type="caution">
    <text evidence="2">The sequence shown here is derived from an EMBL/GenBank/DDBJ whole genome shotgun (WGS) entry which is preliminary data.</text>
</comment>
<dbReference type="Gene3D" id="3.90.1570.10">
    <property type="entry name" value="tt1808, chain A"/>
    <property type="match status" value="1"/>
</dbReference>
<reference evidence="2 3" key="2">
    <citation type="submission" date="2018-06" db="EMBL/GenBank/DDBJ databases">
        <title>Metagenomic assembly of (sub)arctic Cyanobacteria and their associated microbiome from non-axenic cultures.</title>
        <authorList>
            <person name="Baurain D."/>
        </authorList>
    </citation>
    <scope>NUCLEOTIDE SEQUENCE [LARGE SCALE GENOMIC DNA]</scope>
    <source>
        <strain evidence="2">ULC066bin1</strain>
    </source>
</reference>
<dbReference type="Pfam" id="PF05685">
    <property type="entry name" value="Uma2"/>
    <property type="match status" value="1"/>
</dbReference>
<name>A0A2W4XWI0_9CYAN</name>
<dbReference type="Proteomes" id="UP000249467">
    <property type="component" value="Unassembled WGS sequence"/>
</dbReference>
<dbReference type="EMBL" id="QBML01000017">
    <property type="protein sequence ID" value="PZO39641.1"/>
    <property type="molecule type" value="Genomic_DNA"/>
</dbReference>
<dbReference type="PANTHER" id="PTHR34107:SF1">
    <property type="entry name" value="SLL0198 PROTEIN"/>
    <property type="match status" value="1"/>
</dbReference>
<dbReference type="InterPro" id="IPR012296">
    <property type="entry name" value="Nuclease_put_TT1808"/>
</dbReference>
<organism evidence="2 3">
    <name type="scientific">Pseudanabaena frigida</name>
    <dbReference type="NCBI Taxonomy" id="945775"/>
    <lineage>
        <taxon>Bacteria</taxon>
        <taxon>Bacillati</taxon>
        <taxon>Cyanobacteriota</taxon>
        <taxon>Cyanophyceae</taxon>
        <taxon>Pseudanabaenales</taxon>
        <taxon>Pseudanabaenaceae</taxon>
        <taxon>Pseudanabaena</taxon>
    </lineage>
</organism>
<evidence type="ECO:0000313" key="2">
    <source>
        <dbReference type="EMBL" id="PZO39641.1"/>
    </source>
</evidence>
<dbReference type="PANTHER" id="PTHR34107">
    <property type="entry name" value="SLL0198 PROTEIN-RELATED"/>
    <property type="match status" value="1"/>
</dbReference>
<evidence type="ECO:0000313" key="3">
    <source>
        <dbReference type="Proteomes" id="UP000249467"/>
    </source>
</evidence>
<proteinExistence type="predicted"/>
<reference evidence="2 3" key="1">
    <citation type="submission" date="2018-04" db="EMBL/GenBank/DDBJ databases">
        <authorList>
            <person name="Go L.Y."/>
            <person name="Mitchell J.A."/>
        </authorList>
    </citation>
    <scope>NUCLEOTIDE SEQUENCE [LARGE SCALE GENOMIC DNA]</scope>
    <source>
        <strain evidence="2">ULC066bin1</strain>
    </source>
</reference>
<gene>
    <name evidence="2" type="ORF">DCF19_13750</name>
</gene>
<dbReference type="CDD" id="cd06260">
    <property type="entry name" value="DUF820-like"/>
    <property type="match status" value="1"/>
</dbReference>
<feature type="domain" description="Putative restriction endonuclease" evidence="1">
    <location>
        <begin position="11"/>
        <end position="178"/>
    </location>
</feature>